<proteinExistence type="predicted"/>
<protein>
    <submittedName>
        <fullName evidence="1">Uncharacterized protein</fullName>
    </submittedName>
</protein>
<name>M1WID9_CLAP2</name>
<keyword evidence="2" id="KW-1185">Reference proteome</keyword>
<evidence type="ECO:0000313" key="1">
    <source>
        <dbReference type="EMBL" id="CCE34309.1"/>
    </source>
</evidence>
<dbReference type="HOGENOM" id="CLU_2757583_0_0_1"/>
<dbReference type="Proteomes" id="UP000016801">
    <property type="component" value="Unassembled WGS sequence"/>
</dbReference>
<reference evidence="1 2" key="1">
    <citation type="journal article" date="2013" name="PLoS Genet.">
        <title>Plant-symbiotic fungi as chemical engineers: Multi-genome analysis of the Clavicipitaceae reveals dynamics of alkaloid loci.</title>
        <authorList>
            <person name="Schardl C.L."/>
            <person name="Young C.A."/>
            <person name="Hesse U."/>
            <person name="Amyotte S.G."/>
            <person name="Andreeva K."/>
            <person name="Calie P.J."/>
            <person name="Fleetwood D.J."/>
            <person name="Haws D.C."/>
            <person name="Moore N."/>
            <person name="Oeser B."/>
            <person name="Panaccione D.G."/>
            <person name="Schweri K.K."/>
            <person name="Voisey C.R."/>
            <person name="Farman M.L."/>
            <person name="Jaromczyk J.W."/>
            <person name="Roe B.A."/>
            <person name="O'Sullivan D.M."/>
            <person name="Scott B."/>
            <person name="Tudzynski P."/>
            <person name="An Z."/>
            <person name="Arnaoudova E.G."/>
            <person name="Bullock C.T."/>
            <person name="Charlton N.D."/>
            <person name="Chen L."/>
            <person name="Cox M."/>
            <person name="Dinkins R.D."/>
            <person name="Florea S."/>
            <person name="Glenn A.E."/>
            <person name="Gordon A."/>
            <person name="Gueldener U."/>
            <person name="Harris D.R."/>
            <person name="Hollin W."/>
            <person name="Jaromczyk J."/>
            <person name="Johnson R.D."/>
            <person name="Khan A.K."/>
            <person name="Leistner E."/>
            <person name="Leuchtmann A."/>
            <person name="Li C."/>
            <person name="Liu J."/>
            <person name="Liu J."/>
            <person name="Liu M."/>
            <person name="Mace W."/>
            <person name="Machado C."/>
            <person name="Nagabhyru P."/>
            <person name="Pan J."/>
            <person name="Schmid J."/>
            <person name="Sugawara K."/>
            <person name="Steiner U."/>
            <person name="Takach J.E."/>
            <person name="Tanaka E."/>
            <person name="Webb J.S."/>
            <person name="Wilson E.V."/>
            <person name="Wiseman J.L."/>
            <person name="Yoshida R."/>
            <person name="Zeng Z."/>
        </authorList>
    </citation>
    <scope>NUCLEOTIDE SEQUENCE [LARGE SCALE GENOMIC DNA]</scope>
    <source>
        <strain evidence="1 2">20.1</strain>
    </source>
</reference>
<organism evidence="1 2">
    <name type="scientific">Claviceps purpurea (strain 20.1)</name>
    <name type="common">Ergot fungus</name>
    <name type="synonym">Sphacelia segetum</name>
    <dbReference type="NCBI Taxonomy" id="1111077"/>
    <lineage>
        <taxon>Eukaryota</taxon>
        <taxon>Fungi</taxon>
        <taxon>Dikarya</taxon>
        <taxon>Ascomycota</taxon>
        <taxon>Pezizomycotina</taxon>
        <taxon>Sordariomycetes</taxon>
        <taxon>Hypocreomycetidae</taxon>
        <taxon>Hypocreales</taxon>
        <taxon>Clavicipitaceae</taxon>
        <taxon>Claviceps</taxon>
    </lineage>
</organism>
<comment type="caution">
    <text evidence="1">The sequence shown here is derived from an EMBL/GenBank/DDBJ whole genome shotgun (WGS) entry which is preliminary data.</text>
</comment>
<gene>
    <name evidence="1" type="ORF">CPUR_08241</name>
</gene>
<dbReference type="AlphaFoldDB" id="M1WID9"/>
<sequence length="70" mass="8171">MASLKIVWSKVIIVCPRPSSLGLKFQQQAQHHINLLPPLFHLDVYYSKNDHHTDRLPQLCLFTSRLLLHI</sequence>
<dbReference type="EMBL" id="CAGA01000083">
    <property type="protein sequence ID" value="CCE34309.1"/>
    <property type="molecule type" value="Genomic_DNA"/>
</dbReference>
<accession>M1WID9</accession>
<dbReference type="VEuPathDB" id="FungiDB:CPUR_08241"/>
<evidence type="ECO:0000313" key="2">
    <source>
        <dbReference type="Proteomes" id="UP000016801"/>
    </source>
</evidence>